<feature type="compositionally biased region" description="Gly residues" evidence="1">
    <location>
        <begin position="156"/>
        <end position="167"/>
    </location>
</feature>
<dbReference type="EMBL" id="JACDTQ010001918">
    <property type="protein sequence ID" value="KAF5920708.1"/>
    <property type="molecule type" value="Genomic_DNA"/>
</dbReference>
<sequence length="251" mass="25731">MRRRNRDAQGGGWADEPSGRVHCNRRGGGAEPAGSTRLRAAGGARSRGPPPLRPPPGIGRAPRTPRGAPPRSAPGSVGVRHGPEPSGATAAASDAPAAGDPCPGLPRLPLLWRAGRRRHLGAAAAAASGERGGELDLWPVGKVALFVRRGQAGAQPRGGGRSPGPGVHGPREPGAGAALQATGLFILQADGLRLEALSLGERRAQRRRGRGGPASAAPRVPRVGRKRGKEKSGPESGARGWWGRGELSQEM</sequence>
<organism evidence="2 3">
    <name type="scientific">Diceros bicornis minor</name>
    <name type="common">South-central black rhinoceros</name>
    <dbReference type="NCBI Taxonomy" id="77932"/>
    <lineage>
        <taxon>Eukaryota</taxon>
        <taxon>Metazoa</taxon>
        <taxon>Chordata</taxon>
        <taxon>Craniata</taxon>
        <taxon>Vertebrata</taxon>
        <taxon>Euteleostomi</taxon>
        <taxon>Mammalia</taxon>
        <taxon>Eutheria</taxon>
        <taxon>Laurasiatheria</taxon>
        <taxon>Perissodactyla</taxon>
        <taxon>Rhinocerotidae</taxon>
        <taxon>Diceros</taxon>
    </lineage>
</organism>
<feature type="region of interest" description="Disordered" evidence="1">
    <location>
        <begin position="1"/>
        <end position="107"/>
    </location>
</feature>
<name>A0A7J7EYH7_DICBM</name>
<dbReference type="AlphaFoldDB" id="A0A7J7EYH7"/>
<feature type="compositionally biased region" description="Low complexity" evidence="1">
    <location>
        <begin position="33"/>
        <end position="47"/>
    </location>
</feature>
<proteinExistence type="predicted"/>
<evidence type="ECO:0000313" key="3">
    <source>
        <dbReference type="Proteomes" id="UP000551758"/>
    </source>
</evidence>
<feature type="compositionally biased region" description="Pro residues" evidence="1">
    <location>
        <begin position="48"/>
        <end position="57"/>
    </location>
</feature>
<dbReference type="Proteomes" id="UP000551758">
    <property type="component" value="Unassembled WGS sequence"/>
</dbReference>
<comment type="caution">
    <text evidence="2">The sequence shown here is derived from an EMBL/GenBank/DDBJ whole genome shotgun (WGS) entry which is preliminary data.</text>
</comment>
<protein>
    <submittedName>
        <fullName evidence="2">Uncharacterized protein</fullName>
    </submittedName>
</protein>
<gene>
    <name evidence="2" type="ORF">HPG69_016559</name>
</gene>
<evidence type="ECO:0000256" key="1">
    <source>
        <dbReference type="SAM" id="MobiDB-lite"/>
    </source>
</evidence>
<accession>A0A7J7EYH7</accession>
<feature type="region of interest" description="Disordered" evidence="1">
    <location>
        <begin position="201"/>
        <end position="251"/>
    </location>
</feature>
<reference evidence="2 3" key="1">
    <citation type="journal article" date="2020" name="Mol. Biol. Evol.">
        <title>Interspecific Gene Flow and the Evolution of Specialization in Black and White Rhinoceros.</title>
        <authorList>
            <person name="Moodley Y."/>
            <person name="Westbury M.V."/>
            <person name="Russo I.M."/>
            <person name="Gopalakrishnan S."/>
            <person name="Rakotoarivelo A."/>
            <person name="Olsen R.A."/>
            <person name="Prost S."/>
            <person name="Tunstall T."/>
            <person name="Ryder O.A."/>
            <person name="Dalen L."/>
            <person name="Bruford M.W."/>
        </authorList>
    </citation>
    <scope>NUCLEOTIDE SEQUENCE [LARGE SCALE GENOMIC DNA]</scope>
    <source>
        <strain evidence="2">SBR-YM</strain>
        <tissue evidence="2">Skin</tissue>
    </source>
</reference>
<feature type="compositionally biased region" description="Low complexity" evidence="1">
    <location>
        <begin position="85"/>
        <end position="100"/>
    </location>
</feature>
<evidence type="ECO:0000313" key="2">
    <source>
        <dbReference type="EMBL" id="KAF5920708.1"/>
    </source>
</evidence>
<keyword evidence="3" id="KW-1185">Reference proteome</keyword>
<feature type="region of interest" description="Disordered" evidence="1">
    <location>
        <begin position="151"/>
        <end position="176"/>
    </location>
</feature>